<evidence type="ECO:0000256" key="15">
    <source>
        <dbReference type="SAM" id="Phobius"/>
    </source>
</evidence>
<evidence type="ECO:0000256" key="8">
    <source>
        <dbReference type="ARBA" id="ARBA00022824"/>
    </source>
</evidence>
<dbReference type="GO" id="GO:2001256">
    <property type="term" value="P:regulation of store-operated calcium entry"/>
    <property type="evidence" value="ECO:0007669"/>
    <property type="project" value="InterPro"/>
</dbReference>
<sequence length="304" mass="33481">MSRTALSRIRALTFYKDSLTKSQRGDPVPQLECVGKPCRLYQPEVVRCTNIGGEGVDVDWKCEADLPESLRFGKVEVSCEGWDGPGDPYVLKGSCALQYRLVQVPDALRRLDEPRFRSRLSGWFDAAYENPSAVIFTIIWLACLLFIAYRFLKSCFSSRSGSASSSLSRPRPSGGGPGSNWFSSNHRLGYSDPPPPYTKYPTSSTSASRAGWRPGFWSGAALGGIGTYLLNRNQRERERARPATAAYDWEQERVFRPSSPSSRPSGWGFGSGRRSGFSSEDRGEGSSNLGSMRRSTGIGGSNVR</sequence>
<accession>A0A2H3JUL5</accession>
<dbReference type="OrthoDB" id="20303at2759"/>
<organism evidence="16 17">
    <name type="scientific">Wolfiporia cocos (strain MD-104)</name>
    <name type="common">Brown rot fungus</name>
    <dbReference type="NCBI Taxonomy" id="742152"/>
    <lineage>
        <taxon>Eukaryota</taxon>
        <taxon>Fungi</taxon>
        <taxon>Dikarya</taxon>
        <taxon>Basidiomycota</taxon>
        <taxon>Agaricomycotina</taxon>
        <taxon>Agaricomycetes</taxon>
        <taxon>Polyporales</taxon>
        <taxon>Phaeolaceae</taxon>
        <taxon>Wolfiporia</taxon>
    </lineage>
</organism>
<feature type="region of interest" description="Disordered" evidence="14">
    <location>
        <begin position="252"/>
        <end position="304"/>
    </location>
</feature>
<evidence type="ECO:0000256" key="9">
    <source>
        <dbReference type="ARBA" id="ARBA00022837"/>
    </source>
</evidence>
<protein>
    <recommendedName>
        <fullName evidence="3">Store-operated calcium entry-associated regulatory factor</fullName>
    </recommendedName>
    <alternativeName>
        <fullName evidence="13">Transmembrane protein 66</fullName>
    </alternativeName>
</protein>
<evidence type="ECO:0000256" key="11">
    <source>
        <dbReference type="ARBA" id="ARBA00023065"/>
    </source>
</evidence>
<comment type="subcellular location">
    <subcellularLocation>
        <location evidence="1">Endoplasmic reticulum membrane</location>
        <topology evidence="1">Single-pass type I membrane protein</topology>
    </subcellularLocation>
</comment>
<keyword evidence="10 15" id="KW-1133">Transmembrane helix</keyword>
<keyword evidence="9" id="KW-0106">Calcium</keyword>
<keyword evidence="11" id="KW-0406">Ion transport</keyword>
<evidence type="ECO:0000256" key="1">
    <source>
        <dbReference type="ARBA" id="ARBA00004115"/>
    </source>
</evidence>
<dbReference type="Proteomes" id="UP000218811">
    <property type="component" value="Unassembled WGS sequence"/>
</dbReference>
<evidence type="ECO:0000256" key="5">
    <source>
        <dbReference type="ARBA" id="ARBA00022568"/>
    </source>
</evidence>
<evidence type="ECO:0000256" key="4">
    <source>
        <dbReference type="ARBA" id="ARBA00022448"/>
    </source>
</evidence>
<proteinExistence type="inferred from homology"/>
<dbReference type="PANTHER" id="PTHR15929">
    <property type="entry name" value="STORE-OPERATED CALCIUM ENTRY-ASSOCIATED REGULATORY FACTOR"/>
    <property type="match status" value="1"/>
</dbReference>
<dbReference type="InterPro" id="IPR009567">
    <property type="entry name" value="SARAF"/>
</dbReference>
<keyword evidence="4" id="KW-0813">Transport</keyword>
<dbReference type="PANTHER" id="PTHR15929:SF0">
    <property type="entry name" value="STORE-OPERATED CALCIUM ENTRY-ASSOCIATED REGULATORY FACTOR"/>
    <property type="match status" value="1"/>
</dbReference>
<dbReference type="GO" id="GO:0006816">
    <property type="term" value="P:calcium ion transport"/>
    <property type="evidence" value="ECO:0007669"/>
    <property type="project" value="UniProtKB-KW"/>
</dbReference>
<dbReference type="AlphaFoldDB" id="A0A2H3JUL5"/>
<dbReference type="STRING" id="742152.A0A2H3JUL5"/>
<evidence type="ECO:0000256" key="2">
    <source>
        <dbReference type="ARBA" id="ARBA00006833"/>
    </source>
</evidence>
<evidence type="ECO:0000256" key="6">
    <source>
        <dbReference type="ARBA" id="ARBA00022692"/>
    </source>
</evidence>
<evidence type="ECO:0000256" key="13">
    <source>
        <dbReference type="ARBA" id="ARBA00031116"/>
    </source>
</evidence>
<keyword evidence="7" id="KW-0732">Signal</keyword>
<dbReference type="Pfam" id="PF06682">
    <property type="entry name" value="SARAF"/>
    <property type="match status" value="1"/>
</dbReference>
<feature type="transmembrane region" description="Helical" evidence="15">
    <location>
        <begin position="133"/>
        <end position="152"/>
    </location>
</feature>
<dbReference type="EMBL" id="KB468124">
    <property type="protein sequence ID" value="PCH42589.1"/>
    <property type="molecule type" value="Genomic_DNA"/>
</dbReference>
<evidence type="ECO:0000313" key="16">
    <source>
        <dbReference type="EMBL" id="PCH42589.1"/>
    </source>
</evidence>
<reference evidence="16 17" key="1">
    <citation type="journal article" date="2012" name="Science">
        <title>The Paleozoic origin of enzymatic lignin decomposition reconstructed from 31 fungal genomes.</title>
        <authorList>
            <person name="Floudas D."/>
            <person name="Binder M."/>
            <person name="Riley R."/>
            <person name="Barry K."/>
            <person name="Blanchette R.A."/>
            <person name="Henrissat B."/>
            <person name="Martinez A.T."/>
            <person name="Otillar R."/>
            <person name="Spatafora J.W."/>
            <person name="Yadav J.S."/>
            <person name="Aerts A."/>
            <person name="Benoit I."/>
            <person name="Boyd A."/>
            <person name="Carlson A."/>
            <person name="Copeland A."/>
            <person name="Coutinho P.M."/>
            <person name="de Vries R.P."/>
            <person name="Ferreira P."/>
            <person name="Findley K."/>
            <person name="Foster B."/>
            <person name="Gaskell J."/>
            <person name="Glotzer D."/>
            <person name="Gorecki P."/>
            <person name="Heitman J."/>
            <person name="Hesse C."/>
            <person name="Hori C."/>
            <person name="Igarashi K."/>
            <person name="Jurgens J.A."/>
            <person name="Kallen N."/>
            <person name="Kersten P."/>
            <person name="Kohler A."/>
            <person name="Kuees U."/>
            <person name="Kumar T.K.A."/>
            <person name="Kuo A."/>
            <person name="LaButti K."/>
            <person name="Larrondo L.F."/>
            <person name="Lindquist E."/>
            <person name="Ling A."/>
            <person name="Lombard V."/>
            <person name="Lucas S."/>
            <person name="Lundell T."/>
            <person name="Martin R."/>
            <person name="McLaughlin D.J."/>
            <person name="Morgenstern I."/>
            <person name="Morin E."/>
            <person name="Murat C."/>
            <person name="Nagy L.G."/>
            <person name="Nolan M."/>
            <person name="Ohm R.A."/>
            <person name="Patyshakuliyeva A."/>
            <person name="Rokas A."/>
            <person name="Ruiz-Duenas F.J."/>
            <person name="Sabat G."/>
            <person name="Salamov A."/>
            <person name="Samejima M."/>
            <person name="Schmutz J."/>
            <person name="Slot J.C."/>
            <person name="St John F."/>
            <person name="Stenlid J."/>
            <person name="Sun H."/>
            <person name="Sun S."/>
            <person name="Syed K."/>
            <person name="Tsang A."/>
            <person name="Wiebenga A."/>
            <person name="Young D."/>
            <person name="Pisabarro A."/>
            <person name="Eastwood D.C."/>
            <person name="Martin F."/>
            <person name="Cullen D."/>
            <person name="Grigoriev I.V."/>
            <person name="Hibbett D.S."/>
        </authorList>
    </citation>
    <scope>NUCLEOTIDE SEQUENCE [LARGE SCALE GENOMIC DNA]</scope>
    <source>
        <strain evidence="16 17">MD-104</strain>
    </source>
</reference>
<name>A0A2H3JUL5_WOLCO</name>
<evidence type="ECO:0000256" key="14">
    <source>
        <dbReference type="SAM" id="MobiDB-lite"/>
    </source>
</evidence>
<evidence type="ECO:0000313" key="17">
    <source>
        <dbReference type="Proteomes" id="UP000218811"/>
    </source>
</evidence>
<keyword evidence="8" id="KW-0256">Endoplasmic reticulum</keyword>
<gene>
    <name evidence="16" type="ORF">WOLCODRAFT_132447</name>
</gene>
<evidence type="ECO:0000256" key="12">
    <source>
        <dbReference type="ARBA" id="ARBA00023136"/>
    </source>
</evidence>
<evidence type="ECO:0000256" key="10">
    <source>
        <dbReference type="ARBA" id="ARBA00022989"/>
    </source>
</evidence>
<evidence type="ECO:0000256" key="3">
    <source>
        <dbReference type="ARBA" id="ARBA00016584"/>
    </source>
</evidence>
<keyword evidence="5" id="KW-0109">Calcium transport</keyword>
<keyword evidence="12 15" id="KW-0472">Membrane</keyword>
<dbReference type="GO" id="GO:0005789">
    <property type="term" value="C:endoplasmic reticulum membrane"/>
    <property type="evidence" value="ECO:0007669"/>
    <property type="project" value="UniProtKB-SubCell"/>
</dbReference>
<keyword evidence="6 15" id="KW-0812">Transmembrane</keyword>
<dbReference type="OMA" id="WILKGSC"/>
<keyword evidence="17" id="KW-1185">Reference proteome</keyword>
<evidence type="ECO:0000256" key="7">
    <source>
        <dbReference type="ARBA" id="ARBA00022729"/>
    </source>
</evidence>
<comment type="similarity">
    <text evidence="2">Belongs to the SARAF family.</text>
</comment>
<feature type="compositionally biased region" description="Low complexity" evidence="14">
    <location>
        <begin position="256"/>
        <end position="266"/>
    </location>
</feature>